<evidence type="ECO:0000313" key="1">
    <source>
        <dbReference type="EMBL" id="KAJ9061938.1"/>
    </source>
</evidence>
<sequence>MSACNNNRTTLRQVYQNLMAGMTPGNLKLLPADSHQLRAQDCDTTVAGLKHDTITHAEEEEGVDYIFVEAEAEAPLI</sequence>
<dbReference type="Proteomes" id="UP001165960">
    <property type="component" value="Unassembled WGS sequence"/>
</dbReference>
<organism evidence="1 2">
    <name type="scientific">Entomophthora muscae</name>
    <dbReference type="NCBI Taxonomy" id="34485"/>
    <lineage>
        <taxon>Eukaryota</taxon>
        <taxon>Fungi</taxon>
        <taxon>Fungi incertae sedis</taxon>
        <taxon>Zoopagomycota</taxon>
        <taxon>Entomophthoromycotina</taxon>
        <taxon>Entomophthoromycetes</taxon>
        <taxon>Entomophthorales</taxon>
        <taxon>Entomophthoraceae</taxon>
        <taxon>Entomophthora</taxon>
    </lineage>
</organism>
<evidence type="ECO:0000313" key="2">
    <source>
        <dbReference type="Proteomes" id="UP001165960"/>
    </source>
</evidence>
<dbReference type="EMBL" id="QTSX02005033">
    <property type="protein sequence ID" value="KAJ9061938.1"/>
    <property type="molecule type" value="Genomic_DNA"/>
</dbReference>
<name>A0ACC2SHS2_9FUNG</name>
<reference evidence="1" key="1">
    <citation type="submission" date="2022-04" db="EMBL/GenBank/DDBJ databases">
        <title>Genome of the entomopathogenic fungus Entomophthora muscae.</title>
        <authorList>
            <person name="Elya C."/>
            <person name="Lovett B.R."/>
            <person name="Lee E."/>
            <person name="Macias A.M."/>
            <person name="Hajek A.E."/>
            <person name="De Bivort B.L."/>
            <person name="Kasson M.T."/>
            <person name="De Fine Licht H.H."/>
            <person name="Stajich J.E."/>
        </authorList>
    </citation>
    <scope>NUCLEOTIDE SEQUENCE</scope>
    <source>
        <strain evidence="1">Berkeley</strain>
    </source>
</reference>
<gene>
    <name evidence="1" type="ORF">DSO57_1015762</name>
</gene>
<comment type="caution">
    <text evidence="1">The sequence shown here is derived from an EMBL/GenBank/DDBJ whole genome shotgun (WGS) entry which is preliminary data.</text>
</comment>
<accession>A0ACC2SHS2</accession>
<proteinExistence type="predicted"/>
<keyword evidence="2" id="KW-1185">Reference proteome</keyword>
<protein>
    <submittedName>
        <fullName evidence="1">Uncharacterized protein</fullName>
    </submittedName>
</protein>